<name>F4Q5M7_CACFS</name>
<keyword evidence="5" id="KW-0539">Nucleus</keyword>
<dbReference type="InterPro" id="IPR036322">
    <property type="entry name" value="WD40_repeat_dom_sf"/>
</dbReference>
<dbReference type="OrthoDB" id="1935146at2759"/>
<evidence type="ECO:0000256" key="4">
    <source>
        <dbReference type="ARBA" id="ARBA00022737"/>
    </source>
</evidence>
<proteinExistence type="inferred from homology"/>
<feature type="region of interest" description="Disordered" evidence="8">
    <location>
        <begin position="1"/>
        <end position="20"/>
    </location>
</feature>
<feature type="region of interest" description="Disordered" evidence="8">
    <location>
        <begin position="28"/>
        <end position="145"/>
    </location>
</feature>
<dbReference type="SMART" id="SM00320">
    <property type="entry name" value="WD40"/>
    <property type="match status" value="3"/>
</dbReference>
<dbReference type="Pfam" id="PF00400">
    <property type="entry name" value="WD40"/>
    <property type="match status" value="2"/>
</dbReference>
<dbReference type="GeneID" id="14869060"/>
<gene>
    <name evidence="9" type="primary">utp18</name>
    <name evidence="9" type="ORF">DFA_08279</name>
</gene>
<organism evidence="9 10">
    <name type="scientific">Cavenderia fasciculata</name>
    <name type="common">Slime mold</name>
    <name type="synonym">Dictyostelium fasciculatum</name>
    <dbReference type="NCBI Taxonomy" id="261658"/>
    <lineage>
        <taxon>Eukaryota</taxon>
        <taxon>Amoebozoa</taxon>
        <taxon>Evosea</taxon>
        <taxon>Eumycetozoa</taxon>
        <taxon>Dictyostelia</taxon>
        <taxon>Acytosteliales</taxon>
        <taxon>Cavenderiaceae</taxon>
        <taxon>Cavenderia</taxon>
    </lineage>
</organism>
<dbReference type="SUPFAM" id="SSF50978">
    <property type="entry name" value="WD40 repeat-like"/>
    <property type="match status" value="1"/>
</dbReference>
<feature type="compositionally biased region" description="Basic residues" evidence="8">
    <location>
        <begin position="1"/>
        <end position="10"/>
    </location>
</feature>
<comment type="similarity">
    <text evidence="6">Belongs to the WD repeat UTP18 family.</text>
</comment>
<feature type="compositionally biased region" description="Acidic residues" evidence="8">
    <location>
        <begin position="36"/>
        <end position="86"/>
    </location>
</feature>
<dbReference type="AlphaFoldDB" id="F4Q5M7"/>
<keyword evidence="10" id="KW-1185">Reference proteome</keyword>
<feature type="compositionally biased region" description="Low complexity" evidence="8">
    <location>
        <begin position="131"/>
        <end position="141"/>
    </location>
</feature>
<keyword evidence="2" id="KW-0698">rRNA processing</keyword>
<dbReference type="Gene3D" id="2.130.10.10">
    <property type="entry name" value="YVTN repeat-like/Quinoprotein amine dehydrogenase"/>
    <property type="match status" value="1"/>
</dbReference>
<keyword evidence="4" id="KW-0677">Repeat</keyword>
<dbReference type="OMA" id="NDYYAIC"/>
<evidence type="ECO:0000256" key="8">
    <source>
        <dbReference type="SAM" id="MobiDB-lite"/>
    </source>
</evidence>
<protein>
    <submittedName>
        <fullName evidence="9">WD40 repeat-containing protein</fullName>
    </submittedName>
</protein>
<dbReference type="PROSITE" id="PS50082">
    <property type="entry name" value="WD_REPEATS_2"/>
    <property type="match status" value="1"/>
</dbReference>
<evidence type="ECO:0000256" key="7">
    <source>
        <dbReference type="PROSITE-ProRule" id="PRU00221"/>
    </source>
</evidence>
<dbReference type="STRING" id="1054147.F4Q5M7"/>
<dbReference type="GO" id="GO:0034388">
    <property type="term" value="C:Pwp2p-containing subcomplex of 90S preribosome"/>
    <property type="evidence" value="ECO:0007669"/>
    <property type="project" value="TreeGrafter"/>
</dbReference>
<comment type="subcellular location">
    <subcellularLocation>
        <location evidence="1">Nucleus</location>
        <location evidence="1">Nucleolus</location>
    </subcellularLocation>
</comment>
<keyword evidence="3 7" id="KW-0853">WD repeat</keyword>
<accession>F4Q5M7</accession>
<dbReference type="GO" id="GO:0006364">
    <property type="term" value="P:rRNA processing"/>
    <property type="evidence" value="ECO:0007669"/>
    <property type="project" value="UniProtKB-KW"/>
</dbReference>
<feature type="repeat" description="WD" evidence="7">
    <location>
        <begin position="392"/>
        <end position="433"/>
    </location>
</feature>
<dbReference type="KEGG" id="dfa:DFA_08279"/>
<evidence type="ECO:0000313" key="10">
    <source>
        <dbReference type="Proteomes" id="UP000007797"/>
    </source>
</evidence>
<dbReference type="InterPro" id="IPR045161">
    <property type="entry name" value="Utp18"/>
</dbReference>
<evidence type="ECO:0000256" key="3">
    <source>
        <dbReference type="ARBA" id="ARBA00022574"/>
    </source>
</evidence>
<evidence type="ECO:0000256" key="6">
    <source>
        <dbReference type="ARBA" id="ARBA00025767"/>
    </source>
</evidence>
<dbReference type="InterPro" id="IPR001680">
    <property type="entry name" value="WD40_rpt"/>
</dbReference>
<evidence type="ECO:0000256" key="5">
    <source>
        <dbReference type="ARBA" id="ARBA00023242"/>
    </source>
</evidence>
<dbReference type="Proteomes" id="UP000007797">
    <property type="component" value="Unassembled WGS sequence"/>
</dbReference>
<feature type="compositionally biased region" description="Low complexity" evidence="8">
    <location>
        <begin position="100"/>
        <end position="114"/>
    </location>
</feature>
<dbReference type="EMBL" id="GL883021">
    <property type="protein sequence ID" value="EGG17286.1"/>
    <property type="molecule type" value="Genomic_DNA"/>
</dbReference>
<evidence type="ECO:0000256" key="2">
    <source>
        <dbReference type="ARBA" id="ARBA00022552"/>
    </source>
</evidence>
<dbReference type="RefSeq" id="XP_004355770.1">
    <property type="nucleotide sequence ID" value="XM_004355717.1"/>
</dbReference>
<dbReference type="PANTHER" id="PTHR18359:SF0">
    <property type="entry name" value="U3 SMALL NUCLEOLAR RNA-ASSOCIATED PROTEIN 18 HOMOLOG"/>
    <property type="match status" value="1"/>
</dbReference>
<dbReference type="PANTHER" id="PTHR18359">
    <property type="entry name" value="WD-REPEAT PROTEIN-RELATED"/>
    <property type="match status" value="1"/>
</dbReference>
<reference evidence="10" key="1">
    <citation type="journal article" date="2011" name="Genome Res.">
        <title>Phylogeny-wide analysis of social amoeba genomes highlights ancient origins for complex intercellular communication.</title>
        <authorList>
            <person name="Heidel A.J."/>
            <person name="Lawal H.M."/>
            <person name="Felder M."/>
            <person name="Schilde C."/>
            <person name="Helps N.R."/>
            <person name="Tunggal B."/>
            <person name="Rivero F."/>
            <person name="John U."/>
            <person name="Schleicher M."/>
            <person name="Eichinger L."/>
            <person name="Platzer M."/>
            <person name="Noegel A.A."/>
            <person name="Schaap P."/>
            <person name="Gloeckner G."/>
        </authorList>
    </citation>
    <scope>NUCLEOTIDE SEQUENCE [LARGE SCALE GENOMIC DNA]</scope>
    <source>
        <strain evidence="10">SH3</strain>
    </source>
</reference>
<evidence type="ECO:0000313" key="9">
    <source>
        <dbReference type="EMBL" id="EGG17286.1"/>
    </source>
</evidence>
<dbReference type="GO" id="GO:0032040">
    <property type="term" value="C:small-subunit processome"/>
    <property type="evidence" value="ECO:0007669"/>
    <property type="project" value="TreeGrafter"/>
</dbReference>
<sequence length="524" mass="58751">MNNIQKKRPLNGKNVKATAAVVEESKAKILAKKQQEEEEEQSSSFEEEEEEENSIEQDEDEDEEEDSIEEDEEEQDSESDSDEDDEMKNALQPTKKKVKINNQTSSQVINNNNNNKKDNVKNEGEEEENNESSNNTKKASAAAWMDDDDENTVLQKKALSKMPKWAKKSKPVVDGEEEDEEDLEDYNHDAVEEKVFQNVTKLITDKANIDYSVLAVKTFKVFHESKKVIAIDNNNEFNITCVASQTNLHIYRQGTLKRAICSFTYPQGFKANFVSFIPNTNNILIVGTYGHYYLFNPETKDLKQINLRIGKNTLKSVAVSFNYYAIEDSLGKISLISNTSNTVVNNIQLSKGNVSAIKFSPDGNTLYVASEGSVSCFNIKTMRISHRFKDLGNVSTQSITSICCSPNGNYLATGSESGIVNIYDIKSSMTSETPTPLKSISSIIYPITDLAYDPTSKYLCAVSELQKEIVRVIQHPSLNVVSMVKVPKVGQLTKCSFDHQGYLVFGNARGTIYQHTAKLHHKSI</sequence>
<dbReference type="InterPro" id="IPR015943">
    <property type="entry name" value="WD40/YVTN_repeat-like_dom_sf"/>
</dbReference>
<evidence type="ECO:0000256" key="1">
    <source>
        <dbReference type="ARBA" id="ARBA00004604"/>
    </source>
</evidence>